<dbReference type="EMBL" id="CVRI01000057">
    <property type="protein sequence ID" value="CRL02006.1"/>
    <property type="molecule type" value="Genomic_DNA"/>
</dbReference>
<keyword evidence="2" id="KW-1185">Reference proteome</keyword>
<reference evidence="1 2" key="1">
    <citation type="submission" date="2015-04" db="EMBL/GenBank/DDBJ databases">
        <authorList>
            <person name="Syromyatnikov M.Y."/>
            <person name="Popov V.N."/>
        </authorList>
    </citation>
    <scope>NUCLEOTIDE SEQUENCE [LARGE SCALE GENOMIC DNA]</scope>
</reference>
<proteinExistence type="predicted"/>
<gene>
    <name evidence="1" type="ORF">CLUMA_CG015606</name>
</gene>
<sequence>MKLIVNAMGLGKLGLEKREDFKSISSSARRSFSNSINQHRSTLSVDDLHKNLFPTWKDFNSTEVQTSNNFQGHEISLSALLSQAILMHFKCINSAIKIVVQDRIQ</sequence>
<evidence type="ECO:0000313" key="1">
    <source>
        <dbReference type="EMBL" id="CRL02006.1"/>
    </source>
</evidence>
<evidence type="ECO:0000313" key="2">
    <source>
        <dbReference type="Proteomes" id="UP000183832"/>
    </source>
</evidence>
<organism evidence="1 2">
    <name type="scientific">Clunio marinus</name>
    <dbReference type="NCBI Taxonomy" id="568069"/>
    <lineage>
        <taxon>Eukaryota</taxon>
        <taxon>Metazoa</taxon>
        <taxon>Ecdysozoa</taxon>
        <taxon>Arthropoda</taxon>
        <taxon>Hexapoda</taxon>
        <taxon>Insecta</taxon>
        <taxon>Pterygota</taxon>
        <taxon>Neoptera</taxon>
        <taxon>Endopterygota</taxon>
        <taxon>Diptera</taxon>
        <taxon>Nematocera</taxon>
        <taxon>Chironomoidea</taxon>
        <taxon>Chironomidae</taxon>
        <taxon>Clunio</taxon>
    </lineage>
</organism>
<dbReference type="Proteomes" id="UP000183832">
    <property type="component" value="Unassembled WGS sequence"/>
</dbReference>
<accession>A0A1J1ISC1</accession>
<name>A0A1J1ISC1_9DIPT</name>
<protein>
    <submittedName>
        <fullName evidence="1">CLUMA_CG015606, isoform A</fullName>
    </submittedName>
</protein>
<dbReference type="AlphaFoldDB" id="A0A1J1ISC1"/>